<dbReference type="GO" id="GO:0046872">
    <property type="term" value="F:metal ion binding"/>
    <property type="evidence" value="ECO:0007669"/>
    <property type="project" value="UniProtKB-KW"/>
</dbReference>
<comment type="caution">
    <text evidence="4">The sequence shown here is derived from an EMBL/GenBank/DDBJ whole genome shotgun (WGS) entry which is preliminary data.</text>
</comment>
<keyword evidence="3" id="KW-0479">Metal-binding</keyword>
<dbReference type="GO" id="GO:0016787">
    <property type="term" value="F:hydrolase activity"/>
    <property type="evidence" value="ECO:0007669"/>
    <property type="project" value="UniProtKB-KW"/>
</dbReference>
<organism evidence="4 5">
    <name type="scientific">Oceanidesulfovibrio indonesiensis</name>
    <dbReference type="NCBI Taxonomy" id="54767"/>
    <lineage>
        <taxon>Bacteria</taxon>
        <taxon>Pseudomonadati</taxon>
        <taxon>Thermodesulfobacteriota</taxon>
        <taxon>Desulfovibrionia</taxon>
        <taxon>Desulfovibrionales</taxon>
        <taxon>Desulfovibrionaceae</taxon>
        <taxon>Oceanidesulfovibrio</taxon>
    </lineage>
</organism>
<evidence type="ECO:0000313" key="5">
    <source>
        <dbReference type="Proteomes" id="UP000448292"/>
    </source>
</evidence>
<protein>
    <submittedName>
        <fullName evidence="4">ADP-ribosylglycohydrolase family protein</fullName>
    </submittedName>
</protein>
<sequence length="340" mass="36630">MSIPREDRITGAIIGALIGDALGLGPHWYYDLDQLRQDYGEWIDDYADPKPDRYHGGMKGGENSQTGQVAGMLLDSVAEKGAYDEDDFTARLDELLETLDGTPEGGRYTDQAMREVWHARMKVRKPWRQSGSLANTGEAAVRAPVLAGRYAEDIGDCFDALTTNVVLTHRAAETAGRSVAFGLIVHALVNGASLQDAKQHVMNGLRDADKRMTMPIPAEATEYGFIDDILLAGWVADSARDTAVSIEPAWKVCSLYGLACPLSSLMPAALYLSARFEDDFESAVLHAVNGGGNNMARAALTGALSGAMVGTQGIPERFLLGLYDHRKLLDEARKVAAAAG</sequence>
<evidence type="ECO:0000256" key="2">
    <source>
        <dbReference type="ARBA" id="ARBA00022801"/>
    </source>
</evidence>
<comment type="similarity">
    <text evidence="1">Belongs to the ADP-ribosylglycohydrolase family.</text>
</comment>
<dbReference type="Gene3D" id="1.10.4080.10">
    <property type="entry name" value="ADP-ribosylation/Crystallin J1"/>
    <property type="match status" value="1"/>
</dbReference>
<evidence type="ECO:0000313" key="4">
    <source>
        <dbReference type="EMBL" id="TVM19292.1"/>
    </source>
</evidence>
<reference evidence="4 5" key="1">
    <citation type="submission" date="2018-06" db="EMBL/GenBank/DDBJ databases">
        <title>Complete genome of Desulfovibrio indonesiensis P37SLT.</title>
        <authorList>
            <person name="Crispim J.S."/>
            <person name="Vidigal P.M.P."/>
            <person name="Silva L.C.F."/>
            <person name="Laguardia C.N."/>
            <person name="Araujo L.C."/>
            <person name="Dias R.S."/>
            <person name="Sousa M.P."/>
            <person name="Paula S.O."/>
            <person name="Silva C."/>
        </authorList>
    </citation>
    <scope>NUCLEOTIDE SEQUENCE [LARGE SCALE GENOMIC DNA]</scope>
    <source>
        <strain evidence="4 5">P37SLT</strain>
    </source>
</reference>
<proteinExistence type="inferred from homology"/>
<gene>
    <name evidence="4" type="ORF">DPQ33_02725</name>
</gene>
<keyword evidence="3" id="KW-0460">Magnesium</keyword>
<dbReference type="RefSeq" id="WP_144301650.1">
    <property type="nucleotide sequence ID" value="NZ_QMIE01000002.1"/>
</dbReference>
<name>A0A7M3MHX3_9BACT</name>
<dbReference type="SUPFAM" id="SSF101478">
    <property type="entry name" value="ADP-ribosylglycohydrolase"/>
    <property type="match status" value="1"/>
</dbReference>
<dbReference type="AlphaFoldDB" id="A0A7M3MHX3"/>
<accession>A0A7M3MHX3</accession>
<dbReference type="InterPro" id="IPR050792">
    <property type="entry name" value="ADP-ribosylglycohydrolase"/>
</dbReference>
<dbReference type="PANTHER" id="PTHR16222">
    <property type="entry name" value="ADP-RIBOSYLGLYCOHYDROLASE"/>
    <property type="match status" value="1"/>
</dbReference>
<evidence type="ECO:0000256" key="1">
    <source>
        <dbReference type="ARBA" id="ARBA00010702"/>
    </source>
</evidence>
<feature type="binding site" evidence="3">
    <location>
        <position position="64"/>
    </location>
    <ligand>
        <name>Mg(2+)</name>
        <dbReference type="ChEBI" id="CHEBI:18420"/>
        <label>1</label>
    </ligand>
</feature>
<dbReference type="InterPro" id="IPR036705">
    <property type="entry name" value="Ribosyl_crysJ1_sf"/>
</dbReference>
<dbReference type="PANTHER" id="PTHR16222:SF24">
    <property type="entry name" value="ADP-RIBOSYLHYDROLASE ARH3"/>
    <property type="match status" value="1"/>
</dbReference>
<keyword evidence="5" id="KW-1185">Reference proteome</keyword>
<dbReference type="InterPro" id="IPR005502">
    <property type="entry name" value="Ribosyl_crysJ1"/>
</dbReference>
<dbReference type="Proteomes" id="UP000448292">
    <property type="component" value="Unassembled WGS sequence"/>
</dbReference>
<dbReference type="EMBL" id="QMIE01000002">
    <property type="protein sequence ID" value="TVM19292.1"/>
    <property type="molecule type" value="Genomic_DNA"/>
</dbReference>
<dbReference type="Pfam" id="PF03747">
    <property type="entry name" value="ADP_ribosyl_GH"/>
    <property type="match status" value="1"/>
</dbReference>
<comment type="cofactor">
    <cofactor evidence="3">
        <name>Mg(2+)</name>
        <dbReference type="ChEBI" id="CHEBI:18420"/>
    </cofactor>
    <text evidence="3">Binds 2 magnesium ions per subunit.</text>
</comment>
<dbReference type="OrthoDB" id="5297797at2"/>
<evidence type="ECO:0000256" key="3">
    <source>
        <dbReference type="PIRSR" id="PIRSR605502-1"/>
    </source>
</evidence>
<keyword evidence="2 4" id="KW-0378">Hydrolase</keyword>